<dbReference type="GO" id="GO:0016485">
    <property type="term" value="P:protein processing"/>
    <property type="evidence" value="ECO:0007669"/>
    <property type="project" value="TreeGrafter"/>
</dbReference>
<keyword evidence="4 11" id="KW-0963">Cytoplasm</keyword>
<dbReference type="Pfam" id="PF03416">
    <property type="entry name" value="Peptidase_C54"/>
    <property type="match status" value="1"/>
</dbReference>
<dbReference type="GO" id="GO:0015031">
    <property type="term" value="P:protein transport"/>
    <property type="evidence" value="ECO:0007669"/>
    <property type="project" value="UniProtKB-KW"/>
</dbReference>
<evidence type="ECO:0000256" key="8">
    <source>
        <dbReference type="ARBA" id="ARBA00022927"/>
    </source>
</evidence>
<gene>
    <name evidence="13" type="ORF">ILUMI_21787</name>
</gene>
<dbReference type="Proteomes" id="UP000801492">
    <property type="component" value="Unassembled WGS sequence"/>
</dbReference>
<dbReference type="InterPro" id="IPR046792">
    <property type="entry name" value="Peptidase_C54_cat"/>
</dbReference>
<dbReference type="EC" id="3.4.22.-" evidence="11"/>
<dbReference type="GO" id="GO:0035973">
    <property type="term" value="P:aggrephagy"/>
    <property type="evidence" value="ECO:0007669"/>
    <property type="project" value="TreeGrafter"/>
</dbReference>
<reference evidence="13" key="1">
    <citation type="submission" date="2019-08" db="EMBL/GenBank/DDBJ databases">
        <title>The genome of the North American firefly Photinus pyralis.</title>
        <authorList>
            <consortium name="Photinus pyralis genome working group"/>
            <person name="Fallon T.R."/>
            <person name="Sander Lower S.E."/>
            <person name="Weng J.-K."/>
        </authorList>
    </citation>
    <scope>NUCLEOTIDE SEQUENCE</scope>
    <source>
        <strain evidence="13">TRF0915ILg1</strain>
        <tissue evidence="13">Whole body</tissue>
    </source>
</reference>
<organism evidence="13 14">
    <name type="scientific">Ignelater luminosus</name>
    <name type="common">Cucubano</name>
    <name type="synonym">Pyrophorus luminosus</name>
    <dbReference type="NCBI Taxonomy" id="2038154"/>
    <lineage>
        <taxon>Eukaryota</taxon>
        <taxon>Metazoa</taxon>
        <taxon>Ecdysozoa</taxon>
        <taxon>Arthropoda</taxon>
        <taxon>Hexapoda</taxon>
        <taxon>Insecta</taxon>
        <taxon>Pterygota</taxon>
        <taxon>Neoptera</taxon>
        <taxon>Endopterygota</taxon>
        <taxon>Coleoptera</taxon>
        <taxon>Polyphaga</taxon>
        <taxon>Elateriformia</taxon>
        <taxon>Elateroidea</taxon>
        <taxon>Elateridae</taxon>
        <taxon>Agrypninae</taxon>
        <taxon>Pyrophorini</taxon>
        <taxon>Ignelater</taxon>
    </lineage>
</organism>
<keyword evidence="5 11" id="KW-0645">Protease</keyword>
<name>A0A8K0CBU9_IGNLU</name>
<comment type="subcellular location">
    <subcellularLocation>
        <location evidence="1 11">Cytoplasm</location>
    </subcellularLocation>
</comment>
<dbReference type="OrthoDB" id="2960936at2759"/>
<dbReference type="GO" id="GO:0005737">
    <property type="term" value="C:cytoplasm"/>
    <property type="evidence" value="ECO:0007669"/>
    <property type="project" value="UniProtKB-SubCell"/>
</dbReference>
<comment type="catalytic activity">
    <reaction evidence="10">
        <text>[protein]-C-terminal L-amino acid-glycyl-phosphatidylethanolamide + H2O = [protein]-C-terminal L-amino acid-glycine + a 1,2-diacyl-sn-glycero-3-phosphoethanolamine</text>
        <dbReference type="Rhea" id="RHEA:67548"/>
        <dbReference type="Rhea" id="RHEA-COMP:17323"/>
        <dbReference type="Rhea" id="RHEA-COMP:17324"/>
        <dbReference type="ChEBI" id="CHEBI:15377"/>
        <dbReference type="ChEBI" id="CHEBI:64612"/>
        <dbReference type="ChEBI" id="CHEBI:172940"/>
        <dbReference type="ChEBI" id="CHEBI:172941"/>
    </reaction>
    <physiologicalReaction direction="left-to-right" evidence="10">
        <dbReference type="Rhea" id="RHEA:67549"/>
    </physiologicalReaction>
</comment>
<dbReference type="InterPro" id="IPR005078">
    <property type="entry name" value="Peptidase_C54"/>
</dbReference>
<feature type="domain" description="Peptidase C54 catalytic" evidence="12">
    <location>
        <begin position="113"/>
        <end position="391"/>
    </location>
</feature>
<evidence type="ECO:0000313" key="13">
    <source>
        <dbReference type="EMBL" id="KAF2884408.1"/>
    </source>
</evidence>
<keyword evidence="6 11" id="KW-0378">Hydrolase</keyword>
<dbReference type="GO" id="GO:0019786">
    <property type="term" value="F:protein-phosphatidylethanolamide deconjugating activity"/>
    <property type="evidence" value="ECO:0007669"/>
    <property type="project" value="InterPro"/>
</dbReference>
<dbReference type="PANTHER" id="PTHR22624:SF52">
    <property type="entry name" value="CYSTEINE PROTEASE"/>
    <property type="match status" value="1"/>
</dbReference>
<evidence type="ECO:0000313" key="14">
    <source>
        <dbReference type="Proteomes" id="UP000801492"/>
    </source>
</evidence>
<proteinExistence type="inferred from homology"/>
<protein>
    <recommendedName>
        <fullName evidence="11">Cysteine protease</fullName>
        <ecNumber evidence="11">3.4.22.-</ecNumber>
    </recommendedName>
</protein>
<evidence type="ECO:0000256" key="11">
    <source>
        <dbReference type="RuleBase" id="RU363115"/>
    </source>
</evidence>
<keyword evidence="14" id="KW-1185">Reference proteome</keyword>
<evidence type="ECO:0000256" key="9">
    <source>
        <dbReference type="ARBA" id="ARBA00023006"/>
    </source>
</evidence>
<comment type="similarity">
    <text evidence="2 11">Belongs to the peptidase C54 family.</text>
</comment>
<evidence type="ECO:0000256" key="2">
    <source>
        <dbReference type="ARBA" id="ARBA00010958"/>
    </source>
</evidence>
<keyword evidence="7" id="KW-0788">Thiol protease</keyword>
<evidence type="ECO:0000256" key="7">
    <source>
        <dbReference type="ARBA" id="ARBA00022807"/>
    </source>
</evidence>
<evidence type="ECO:0000256" key="4">
    <source>
        <dbReference type="ARBA" id="ARBA00022490"/>
    </source>
</evidence>
<evidence type="ECO:0000256" key="5">
    <source>
        <dbReference type="ARBA" id="ARBA00022670"/>
    </source>
</evidence>
<evidence type="ECO:0000256" key="10">
    <source>
        <dbReference type="ARBA" id="ARBA00029362"/>
    </source>
</evidence>
<evidence type="ECO:0000256" key="3">
    <source>
        <dbReference type="ARBA" id="ARBA00022448"/>
    </source>
</evidence>
<comment type="caution">
    <text evidence="13">The sequence shown here is derived from an EMBL/GenBank/DDBJ whole genome shotgun (WGS) entry which is preliminary data.</text>
</comment>
<dbReference type="GO" id="GO:0004197">
    <property type="term" value="F:cysteine-type endopeptidase activity"/>
    <property type="evidence" value="ECO:0007669"/>
    <property type="project" value="TreeGrafter"/>
</dbReference>
<dbReference type="InterPro" id="IPR038765">
    <property type="entry name" value="Papain-like_cys_pep_sf"/>
</dbReference>
<sequence>MDTQIVPRDKSNFFFRMNISNSSSSSSNIRLEDYGNLFDEGKVKTRLLSMWNNMKYGMKLKTNFSKESPVWLLGRCYHKKVESPCSDSTELGTDVAAFQSQSDITGNDEEGFEGFKSDFISRLWLTYRREFPTLNGSTFSSDCGWGCMLRSGQMLLAQALVCHFLGRDWRWHPDQQPTTKQTYIENVNHRKIIKWFGDKPSRNSPLSIHTLVQLGEASGKKAGDWYGPGFVAHLLRQAVILASKDNYEFDSLNVYVAQDCAVYIRDVLEECIIGDNEKWKSLVLLIPVRLGAEKFNPIYAPCLTAILSLEQCIGIIGGRPKHSLYFVGYQDDKLINLDPHYCQEMVDVWAADFPLASFHCRSPRKLHLSKMDPSCCIGFYCATKEEFLNLIEIVQTLVVPPGRSGRNNEYPMFVFCDGYKRDSEHPPIRPLPPDVEYSVEGQDSEYIETEEFEIL</sequence>
<dbReference type="SUPFAM" id="SSF54001">
    <property type="entry name" value="Cysteine proteinases"/>
    <property type="match status" value="1"/>
</dbReference>
<keyword evidence="3" id="KW-0813">Transport</keyword>
<keyword evidence="8 11" id="KW-0653">Protein transport</keyword>
<comment type="function">
    <text evidence="11">Cysteine protease that plays a key role in autophagy by mediating both proteolytic activation and delipidation of ATG8 family proteins.</text>
</comment>
<dbReference type="GO" id="GO:0034727">
    <property type="term" value="P:piecemeal microautophagy of the nucleus"/>
    <property type="evidence" value="ECO:0007669"/>
    <property type="project" value="TreeGrafter"/>
</dbReference>
<dbReference type="GO" id="GO:0000423">
    <property type="term" value="P:mitophagy"/>
    <property type="evidence" value="ECO:0007669"/>
    <property type="project" value="TreeGrafter"/>
</dbReference>
<evidence type="ECO:0000256" key="6">
    <source>
        <dbReference type="ARBA" id="ARBA00022801"/>
    </source>
</evidence>
<evidence type="ECO:0000256" key="1">
    <source>
        <dbReference type="ARBA" id="ARBA00004496"/>
    </source>
</evidence>
<dbReference type="GO" id="GO:0000045">
    <property type="term" value="P:autophagosome assembly"/>
    <property type="evidence" value="ECO:0007669"/>
    <property type="project" value="TreeGrafter"/>
</dbReference>
<dbReference type="PANTHER" id="PTHR22624">
    <property type="entry name" value="CYSTEINE PROTEASE ATG4"/>
    <property type="match status" value="1"/>
</dbReference>
<evidence type="ECO:0000259" key="12">
    <source>
        <dbReference type="Pfam" id="PF03416"/>
    </source>
</evidence>
<accession>A0A8K0CBU9</accession>
<dbReference type="AlphaFoldDB" id="A0A8K0CBU9"/>
<dbReference type="EMBL" id="VTPC01090178">
    <property type="protein sequence ID" value="KAF2884408.1"/>
    <property type="molecule type" value="Genomic_DNA"/>
</dbReference>
<keyword evidence="9 11" id="KW-0072">Autophagy</keyword>